<keyword evidence="1" id="KW-0812">Transmembrane</keyword>
<proteinExistence type="predicted"/>
<keyword evidence="3" id="KW-1185">Reference proteome</keyword>
<sequence>MRWPWTSGPTYNPLNTTRTRRRNRLFWTNLFKWAILTVVMAGSVFLIVCRVDTHARIYIRQWLSPPKKPVNEPLVDGGRCFDSLPKEYQQGKLSHRYTIMSGTRDQDDICYGFASTVQPSLPPLPLEPTLYHTTWDSSEGDFAETHLATLRSFAATQANATSQLIVWIRPQDESRLVQSVYWPGQAAAPRIAYRTAPSVEPLSILYEHGGVWFDFRTLFVRDLSVLLEQDWMSQTNCYSTVEGDPFAGSPAMMHFRPHALPKATYYQVYRRIVKHGIRPWAVLPWCFMDPSQCRRNIALQSPFSTKSNFSQTWLNSIFAYRWHSQAPSQPADGAIYNYLQSAHRKITQW</sequence>
<keyword evidence="1" id="KW-1133">Transmembrane helix</keyword>
<keyword evidence="1" id="KW-0472">Membrane</keyword>
<dbReference type="AlphaFoldDB" id="A0A1X2HPJ6"/>
<dbReference type="InParanoid" id="A0A1X2HPJ6"/>
<evidence type="ECO:0000256" key="1">
    <source>
        <dbReference type="SAM" id="Phobius"/>
    </source>
</evidence>
<dbReference type="OMA" id="EWIAQGS"/>
<dbReference type="EMBL" id="MCGN01000002">
    <property type="protein sequence ID" value="ORZ01313.1"/>
    <property type="molecule type" value="Genomic_DNA"/>
</dbReference>
<name>A0A1X2HPJ6_SYNRA</name>
<dbReference type="OrthoDB" id="409543at2759"/>
<feature type="transmembrane region" description="Helical" evidence="1">
    <location>
        <begin position="30"/>
        <end position="48"/>
    </location>
</feature>
<gene>
    <name evidence="2" type="ORF">BCR43DRAFT_486738</name>
</gene>
<dbReference type="Proteomes" id="UP000242180">
    <property type="component" value="Unassembled WGS sequence"/>
</dbReference>
<reference evidence="2 3" key="1">
    <citation type="submission" date="2016-07" db="EMBL/GenBank/DDBJ databases">
        <title>Pervasive Adenine N6-methylation of Active Genes in Fungi.</title>
        <authorList>
            <consortium name="DOE Joint Genome Institute"/>
            <person name="Mondo S.J."/>
            <person name="Dannebaum R.O."/>
            <person name="Kuo R.C."/>
            <person name="Labutti K."/>
            <person name="Haridas S."/>
            <person name="Kuo A."/>
            <person name="Salamov A."/>
            <person name="Ahrendt S.R."/>
            <person name="Lipzen A."/>
            <person name="Sullivan W."/>
            <person name="Andreopoulos W.B."/>
            <person name="Clum A."/>
            <person name="Lindquist E."/>
            <person name="Daum C."/>
            <person name="Ramamoorthy G.K."/>
            <person name="Gryganskyi A."/>
            <person name="Culley D."/>
            <person name="Magnuson J.K."/>
            <person name="James T.Y."/>
            <person name="O'Malley M.A."/>
            <person name="Stajich J.E."/>
            <person name="Spatafora J.W."/>
            <person name="Visel A."/>
            <person name="Grigoriev I.V."/>
        </authorList>
    </citation>
    <scope>NUCLEOTIDE SEQUENCE [LARGE SCALE GENOMIC DNA]</scope>
    <source>
        <strain evidence="2 3">NRRL 2496</strain>
    </source>
</reference>
<evidence type="ECO:0000313" key="3">
    <source>
        <dbReference type="Proteomes" id="UP000242180"/>
    </source>
</evidence>
<organism evidence="2 3">
    <name type="scientific">Syncephalastrum racemosum</name>
    <name type="common">Filamentous fungus</name>
    <dbReference type="NCBI Taxonomy" id="13706"/>
    <lineage>
        <taxon>Eukaryota</taxon>
        <taxon>Fungi</taxon>
        <taxon>Fungi incertae sedis</taxon>
        <taxon>Mucoromycota</taxon>
        <taxon>Mucoromycotina</taxon>
        <taxon>Mucoromycetes</taxon>
        <taxon>Mucorales</taxon>
        <taxon>Syncephalastraceae</taxon>
        <taxon>Syncephalastrum</taxon>
    </lineage>
</organism>
<evidence type="ECO:0000313" key="2">
    <source>
        <dbReference type="EMBL" id="ORZ01313.1"/>
    </source>
</evidence>
<comment type="caution">
    <text evidence="2">The sequence shown here is derived from an EMBL/GenBank/DDBJ whole genome shotgun (WGS) entry which is preliminary data.</text>
</comment>
<accession>A0A1X2HPJ6</accession>
<protein>
    <submittedName>
        <fullName evidence="2">Uncharacterized protein</fullName>
    </submittedName>
</protein>